<keyword evidence="5 11" id="KW-0245">EGF-like domain</keyword>
<evidence type="ECO:0000256" key="13">
    <source>
        <dbReference type="SAM" id="SignalP"/>
    </source>
</evidence>
<keyword evidence="8" id="KW-0106">Calcium</keyword>
<dbReference type="PROSITE" id="PS01187">
    <property type="entry name" value="EGF_CA"/>
    <property type="match status" value="4"/>
</dbReference>
<comment type="subcellular location">
    <subcellularLocation>
        <location evidence="1">Secreted</location>
        <location evidence="1">Extracellular space</location>
        <location evidence="1">Extracellular matrix</location>
    </subcellularLocation>
</comment>
<dbReference type="Gene3D" id="2.10.25.10">
    <property type="entry name" value="Laminin"/>
    <property type="match status" value="9"/>
</dbReference>
<evidence type="ECO:0000256" key="5">
    <source>
        <dbReference type="ARBA" id="ARBA00022536"/>
    </source>
</evidence>
<dbReference type="Pfam" id="PF12662">
    <property type="entry name" value="cEGF"/>
    <property type="match status" value="2"/>
</dbReference>
<feature type="compositionally biased region" description="Basic and acidic residues" evidence="12">
    <location>
        <begin position="243"/>
        <end position="253"/>
    </location>
</feature>
<evidence type="ECO:0000256" key="2">
    <source>
        <dbReference type="ARBA" id="ARBA00006127"/>
    </source>
</evidence>
<dbReference type="PROSITE" id="PS50026">
    <property type="entry name" value="EGF_3"/>
    <property type="match status" value="3"/>
</dbReference>
<dbReference type="InterPro" id="IPR052080">
    <property type="entry name" value="vWF_C/EGF_Fibrillin"/>
</dbReference>
<evidence type="ECO:0000256" key="7">
    <source>
        <dbReference type="ARBA" id="ARBA00022737"/>
    </source>
</evidence>
<dbReference type="InterPro" id="IPR026823">
    <property type="entry name" value="cEGF"/>
</dbReference>
<dbReference type="SUPFAM" id="SSF57184">
    <property type="entry name" value="Growth factor receptor domain"/>
    <property type="match status" value="3"/>
</dbReference>
<feature type="compositionally biased region" description="Low complexity" evidence="12">
    <location>
        <begin position="462"/>
        <end position="478"/>
    </location>
</feature>
<dbReference type="SMART" id="SM00179">
    <property type="entry name" value="EGF_CA"/>
    <property type="match status" value="9"/>
</dbReference>
<dbReference type="AlphaFoldDB" id="A0A1A9URH1"/>
<dbReference type="FunFam" id="2.10.25.10:FF:000005">
    <property type="entry name" value="Fibrillin 2"/>
    <property type="match status" value="1"/>
</dbReference>
<feature type="domain" description="EGF-like" evidence="14">
    <location>
        <begin position="609"/>
        <end position="645"/>
    </location>
</feature>
<dbReference type="GO" id="GO:0005509">
    <property type="term" value="F:calcium ion binding"/>
    <property type="evidence" value="ECO:0007669"/>
    <property type="project" value="InterPro"/>
</dbReference>
<evidence type="ECO:0000256" key="6">
    <source>
        <dbReference type="ARBA" id="ARBA00022729"/>
    </source>
</evidence>
<name>A0A1A9URH1_GLOAU</name>
<evidence type="ECO:0000259" key="14">
    <source>
        <dbReference type="PROSITE" id="PS50026"/>
    </source>
</evidence>
<dbReference type="InterPro" id="IPR001881">
    <property type="entry name" value="EGF-like_Ca-bd_dom"/>
</dbReference>
<reference evidence="15" key="1">
    <citation type="submission" date="2020-05" db="UniProtKB">
        <authorList>
            <consortium name="EnsemblMetazoa"/>
        </authorList>
    </citation>
    <scope>IDENTIFICATION</scope>
    <source>
        <strain evidence="15">TTRI</strain>
    </source>
</reference>
<feature type="signal peptide" evidence="13">
    <location>
        <begin position="1"/>
        <end position="18"/>
    </location>
</feature>
<evidence type="ECO:0000256" key="12">
    <source>
        <dbReference type="SAM" id="MobiDB-lite"/>
    </source>
</evidence>
<keyword evidence="10" id="KW-0325">Glycoprotein</keyword>
<evidence type="ECO:0000313" key="15">
    <source>
        <dbReference type="EnsemblMetazoa" id="GAUT013014-PA"/>
    </source>
</evidence>
<keyword evidence="4" id="KW-0272">Extracellular matrix</keyword>
<dbReference type="SUPFAM" id="SSF57196">
    <property type="entry name" value="EGF/Laminin"/>
    <property type="match status" value="2"/>
</dbReference>
<dbReference type="PANTHER" id="PTHR47333">
    <property type="entry name" value="VON WILLEBRAND FACTOR C AND EGF DOMAIN-CONTAINING PROTEIN"/>
    <property type="match status" value="1"/>
</dbReference>
<dbReference type="InterPro" id="IPR009030">
    <property type="entry name" value="Growth_fac_rcpt_cys_sf"/>
</dbReference>
<dbReference type="Pfam" id="PF22914">
    <property type="entry name" value="Fibulin_C"/>
    <property type="match status" value="1"/>
</dbReference>
<keyword evidence="9" id="KW-1015">Disulfide bond</keyword>
<evidence type="ECO:0000256" key="8">
    <source>
        <dbReference type="ARBA" id="ARBA00022837"/>
    </source>
</evidence>
<protein>
    <recommendedName>
        <fullName evidence="14">EGF-like domain-containing protein</fullName>
    </recommendedName>
</protein>
<evidence type="ECO:0000256" key="10">
    <source>
        <dbReference type="ARBA" id="ARBA00023180"/>
    </source>
</evidence>
<dbReference type="InterPro" id="IPR000152">
    <property type="entry name" value="EGF-type_Asp/Asn_hydroxyl_site"/>
</dbReference>
<dbReference type="FunFam" id="2.10.25.10:FF:000038">
    <property type="entry name" value="Fibrillin 2"/>
    <property type="match status" value="1"/>
</dbReference>
<feature type="region of interest" description="Disordered" evidence="12">
    <location>
        <begin position="243"/>
        <end position="276"/>
    </location>
</feature>
<comment type="caution">
    <text evidence="11">Lacks conserved residue(s) required for the propagation of feature annotation.</text>
</comment>
<dbReference type="InterPro" id="IPR055088">
    <property type="entry name" value="Fibulin_C"/>
</dbReference>
<sequence length="911" mass="100643">MLLPLLVCIAAVASQTLGNISNHIIKCCDGGKTYAASRNDCTNYEAEVDSIPPIWRGLCHSTFTVCCSREIQAQMCIAGRLAALRGSRCDEAKGTTTAYADCCRACQIGLAVKVSGNSCNDELFVPFAKVESFVECCGNITNSEHSNTNSAVPPEDVNAFNENINEDGAIILRIDDDICRKFRLCEQICETTKESYRCKCHPGFKLNPNMVTCSAIELHEERDGDDNDDNDVKIIIDKERVSGKSENTYKGETMEEEDDEDDDDNDNDDDDEMQHSNALQDLSCPKGFRIDPSRHTCSKIVDDNGSVESDDEAYGSAMKCAKGFEFMQKLGRCVDIDECLIDENACDSTQRCVNDIGGFHCDCKIGFILDITLNACVDINECSVNNHNCLETQRCDNTHGSYVCTRIQNCGTGYTLNADSGTCDDNDECALGTHNCKPGYECRNTKGSFRCYRKHTTTTSTTTTTTTTTTTSTTTTTTARPPVHQHNEYYEYRYRNATGSLRYTPSPCEPGLHRNYLGACVDINECHNAHILNPCGSHKRCINTHGSYRCENLLQCSAGFKLNAEGNRCTEIEECFHGRHGVMRASSACGCPAGHLVARLTDGSTSCTDVNECELKGPSLCPSNSKCINTQGSYFCECKPGFQKSVEALGNLCLDVDECNEIPGLCSQKCLNFFGGYRCTCLAGYELGPDNRTCTDVDECDIQGSYKLCMGTCINIPGSYECSCPRGYTLASDRFTCRDIDECSKGQFCTGHHDVCTNTRGGYKCTTIVCPPGYTHDADQRTRCQLSRACEADECYTKPLAYTYNFITLVSKLPIPPEGRTIFSLRGPVYYDIDFSQVEIVKIVCAANIEKATYNHFSTIKDKHEVHLSLKRPLEGPQEIELELGMTVFTRGLPRGKSVARIYILVSQYTF</sequence>
<dbReference type="PANTHER" id="PTHR47333:SF4">
    <property type="entry name" value="EGF-LIKE DOMAIN-CONTAINING PROTEIN"/>
    <property type="match status" value="1"/>
</dbReference>
<dbReference type="SMART" id="SM00181">
    <property type="entry name" value="EGF"/>
    <property type="match status" value="8"/>
</dbReference>
<keyword evidence="6 13" id="KW-0732">Signal</keyword>
<proteinExistence type="inferred from homology"/>
<evidence type="ECO:0000256" key="3">
    <source>
        <dbReference type="ARBA" id="ARBA00022525"/>
    </source>
</evidence>
<keyword evidence="3" id="KW-0964">Secreted</keyword>
<comment type="similarity">
    <text evidence="2">Belongs to the fibulin family.</text>
</comment>
<feature type="domain" description="EGF-like" evidence="14">
    <location>
        <begin position="696"/>
        <end position="736"/>
    </location>
</feature>
<feature type="chain" id="PRO_5008398752" description="EGF-like domain-containing protein" evidence="13">
    <location>
        <begin position="19"/>
        <end position="911"/>
    </location>
</feature>
<dbReference type="PROSITE" id="PS00010">
    <property type="entry name" value="ASX_HYDROXYL"/>
    <property type="match status" value="4"/>
</dbReference>
<dbReference type="FunFam" id="2.10.25.10:FF:000014">
    <property type="entry name" value="Latent-transforming growth factor beta-binding protein 3"/>
    <property type="match status" value="1"/>
</dbReference>
<feature type="domain" description="EGF-like" evidence="14">
    <location>
        <begin position="335"/>
        <end position="373"/>
    </location>
</feature>
<evidence type="ECO:0000313" key="16">
    <source>
        <dbReference type="Proteomes" id="UP000078200"/>
    </source>
</evidence>
<dbReference type="STRING" id="7395.A0A1A9URH1"/>
<dbReference type="FunFam" id="2.10.25.10:FF:000240">
    <property type="entry name" value="Vitamin K-dependent protein S"/>
    <property type="match status" value="1"/>
</dbReference>
<evidence type="ECO:0000256" key="1">
    <source>
        <dbReference type="ARBA" id="ARBA00004498"/>
    </source>
</evidence>
<dbReference type="Pfam" id="PF07645">
    <property type="entry name" value="EGF_CA"/>
    <property type="match status" value="5"/>
</dbReference>
<evidence type="ECO:0000256" key="9">
    <source>
        <dbReference type="ARBA" id="ARBA00023157"/>
    </source>
</evidence>
<evidence type="ECO:0000256" key="4">
    <source>
        <dbReference type="ARBA" id="ARBA00022530"/>
    </source>
</evidence>
<dbReference type="EnsemblMetazoa" id="GAUT013014-RA">
    <property type="protein sequence ID" value="GAUT013014-PA"/>
    <property type="gene ID" value="GAUT013014"/>
</dbReference>
<dbReference type="CDD" id="cd00054">
    <property type="entry name" value="EGF_CA"/>
    <property type="match status" value="6"/>
</dbReference>
<organism evidence="15 16">
    <name type="scientific">Glossina austeni</name>
    <name type="common">Savannah tsetse fly</name>
    <dbReference type="NCBI Taxonomy" id="7395"/>
    <lineage>
        <taxon>Eukaryota</taxon>
        <taxon>Metazoa</taxon>
        <taxon>Ecdysozoa</taxon>
        <taxon>Arthropoda</taxon>
        <taxon>Hexapoda</taxon>
        <taxon>Insecta</taxon>
        <taxon>Pterygota</taxon>
        <taxon>Neoptera</taxon>
        <taxon>Endopterygota</taxon>
        <taxon>Diptera</taxon>
        <taxon>Brachycera</taxon>
        <taxon>Muscomorpha</taxon>
        <taxon>Hippoboscoidea</taxon>
        <taxon>Glossinidae</taxon>
        <taxon>Glossina</taxon>
    </lineage>
</organism>
<dbReference type="InterPro" id="IPR018097">
    <property type="entry name" value="EGF_Ca-bd_CS"/>
</dbReference>
<feature type="compositionally biased region" description="Acidic residues" evidence="12">
    <location>
        <begin position="254"/>
        <end position="272"/>
    </location>
</feature>
<dbReference type="PROSITE" id="PS01186">
    <property type="entry name" value="EGF_2"/>
    <property type="match status" value="2"/>
</dbReference>
<evidence type="ECO:0000256" key="11">
    <source>
        <dbReference type="PROSITE-ProRule" id="PRU00076"/>
    </source>
</evidence>
<keyword evidence="7" id="KW-0677">Repeat</keyword>
<dbReference type="InterPro" id="IPR049883">
    <property type="entry name" value="NOTCH1_EGF-like"/>
</dbReference>
<keyword evidence="16" id="KW-1185">Reference proteome</keyword>
<dbReference type="VEuPathDB" id="VectorBase:GAUT013014"/>
<accession>A0A1A9URH1</accession>
<dbReference type="InterPro" id="IPR000742">
    <property type="entry name" value="EGF"/>
</dbReference>
<dbReference type="Proteomes" id="UP000078200">
    <property type="component" value="Unassembled WGS sequence"/>
</dbReference>
<feature type="region of interest" description="Disordered" evidence="12">
    <location>
        <begin position="462"/>
        <end position="481"/>
    </location>
</feature>